<dbReference type="GO" id="GO:0008757">
    <property type="term" value="F:S-adenosylmethionine-dependent methyltransferase activity"/>
    <property type="evidence" value="ECO:0007669"/>
    <property type="project" value="InterPro"/>
</dbReference>
<keyword evidence="2" id="KW-0808">Transferase</keyword>
<organism evidence="2 3">
    <name type="scientific">Salinisphaera orenii MK-B5</name>
    <dbReference type="NCBI Taxonomy" id="856730"/>
    <lineage>
        <taxon>Bacteria</taxon>
        <taxon>Pseudomonadati</taxon>
        <taxon>Pseudomonadota</taxon>
        <taxon>Gammaproteobacteria</taxon>
        <taxon>Salinisphaerales</taxon>
        <taxon>Salinisphaeraceae</taxon>
        <taxon>Salinisphaera</taxon>
    </lineage>
</organism>
<name>A0A423PP34_9GAMM</name>
<gene>
    <name evidence="2" type="ORF">SAOR_08550</name>
</gene>
<feature type="domain" description="Methyltransferase type 11" evidence="1">
    <location>
        <begin position="49"/>
        <end position="137"/>
    </location>
</feature>
<dbReference type="Pfam" id="PF08241">
    <property type="entry name" value="Methyltransf_11"/>
    <property type="match status" value="1"/>
</dbReference>
<dbReference type="GO" id="GO:0032259">
    <property type="term" value="P:methylation"/>
    <property type="evidence" value="ECO:0007669"/>
    <property type="project" value="UniProtKB-KW"/>
</dbReference>
<dbReference type="EMBL" id="AYKH01000013">
    <property type="protein sequence ID" value="ROO27386.1"/>
    <property type="molecule type" value="Genomic_DNA"/>
</dbReference>
<dbReference type="CDD" id="cd02440">
    <property type="entry name" value="AdoMet_MTases"/>
    <property type="match status" value="1"/>
</dbReference>
<dbReference type="InterPro" id="IPR013216">
    <property type="entry name" value="Methyltransf_11"/>
</dbReference>
<evidence type="ECO:0000313" key="2">
    <source>
        <dbReference type="EMBL" id="ROO27386.1"/>
    </source>
</evidence>
<dbReference type="InterPro" id="IPR029063">
    <property type="entry name" value="SAM-dependent_MTases_sf"/>
</dbReference>
<evidence type="ECO:0000313" key="3">
    <source>
        <dbReference type="Proteomes" id="UP000283993"/>
    </source>
</evidence>
<protein>
    <submittedName>
        <fullName evidence="2">Type 11 methyltransferase</fullName>
    </submittedName>
</protein>
<dbReference type="PANTHER" id="PTHR43861">
    <property type="entry name" value="TRANS-ACONITATE 2-METHYLTRANSFERASE-RELATED"/>
    <property type="match status" value="1"/>
</dbReference>
<dbReference type="AlphaFoldDB" id="A0A423PP34"/>
<evidence type="ECO:0000259" key="1">
    <source>
        <dbReference type="Pfam" id="PF08241"/>
    </source>
</evidence>
<proteinExistence type="predicted"/>
<accession>A0A423PP34</accession>
<reference evidence="2 3" key="1">
    <citation type="submission" date="2013-10" db="EMBL/GenBank/DDBJ databases">
        <title>Salinisphaera orenii MK-B5 Genome Sequencing.</title>
        <authorList>
            <person name="Lai Q."/>
            <person name="Li C."/>
            <person name="Shao Z."/>
        </authorList>
    </citation>
    <scope>NUCLEOTIDE SEQUENCE [LARGE SCALE GENOMIC DNA]</scope>
    <source>
        <strain evidence="2 3">MK-B5</strain>
    </source>
</reference>
<dbReference type="PANTHER" id="PTHR43861:SF1">
    <property type="entry name" value="TRANS-ACONITATE 2-METHYLTRANSFERASE"/>
    <property type="match status" value="1"/>
</dbReference>
<keyword evidence="3" id="KW-1185">Reference proteome</keyword>
<comment type="caution">
    <text evidence="2">The sequence shown here is derived from an EMBL/GenBank/DDBJ whole genome shotgun (WGS) entry which is preliminary data.</text>
</comment>
<sequence length="271" mass="28896">MNAVAANAGGSGADAGWDAEAYGRHARFVADRAASLVDWLAPAPGERILDLGCGDGALSERIAAHGADVLGLDSSMALLAAARERGLSVQAGDGQRLAFTQAFDAVFSNAALHWMKSDPDAVIAGVYAALKPGGRFVAEFGVAGNVAPIREALRAEAAARGREPDALDPWVFPAPKTYLKQLETAGFSIERDDCFERPTPLPGDIDDWLTTLARPFVHAFAAGDDRRDYIRAVRARLAPVMQDADGHWTAPYVRLRFVARRPGANRFATTP</sequence>
<keyword evidence="2" id="KW-0489">Methyltransferase</keyword>
<dbReference type="Gene3D" id="3.40.50.150">
    <property type="entry name" value="Vaccinia Virus protein VP39"/>
    <property type="match status" value="1"/>
</dbReference>
<dbReference type="Proteomes" id="UP000283993">
    <property type="component" value="Unassembled WGS sequence"/>
</dbReference>
<dbReference type="SUPFAM" id="SSF53335">
    <property type="entry name" value="S-adenosyl-L-methionine-dependent methyltransferases"/>
    <property type="match status" value="1"/>
</dbReference>